<keyword evidence="2" id="KW-1185">Reference proteome</keyword>
<dbReference type="AlphaFoldDB" id="A0A284SCQ1"/>
<evidence type="ECO:0000313" key="1">
    <source>
        <dbReference type="EMBL" id="SJL18784.1"/>
    </source>
</evidence>
<sequence>MNHFKARGKFAIDYLQGLLHIIAWLEMALSEETGHTDNDELQCTADASVRMLSTTCLQAEDHVCAAVNALIAFIGGNPETAEENLEVLSSNVTSCLTRNVCIDGRRGFQHLSFAGAETLRNMSSQIITKIKPLEDYVGLVNVLTFWPDWFVLEWAFDGGNILEPTFYGANMRVTLS</sequence>
<dbReference type="EMBL" id="FUEG01000069">
    <property type="protein sequence ID" value="SJL18784.1"/>
    <property type="molecule type" value="Genomic_DNA"/>
</dbReference>
<organism evidence="1 2">
    <name type="scientific">Armillaria ostoyae</name>
    <name type="common">Armillaria root rot fungus</name>
    <dbReference type="NCBI Taxonomy" id="47428"/>
    <lineage>
        <taxon>Eukaryota</taxon>
        <taxon>Fungi</taxon>
        <taxon>Dikarya</taxon>
        <taxon>Basidiomycota</taxon>
        <taxon>Agaricomycotina</taxon>
        <taxon>Agaricomycetes</taxon>
        <taxon>Agaricomycetidae</taxon>
        <taxon>Agaricales</taxon>
        <taxon>Marasmiineae</taxon>
        <taxon>Physalacriaceae</taxon>
        <taxon>Armillaria</taxon>
    </lineage>
</organism>
<gene>
    <name evidence="1" type="ORF">ARMOST_22384</name>
</gene>
<protein>
    <submittedName>
        <fullName evidence="1">Uncharacterized protein</fullName>
    </submittedName>
</protein>
<reference evidence="2" key="1">
    <citation type="journal article" date="2017" name="Nat. Ecol. Evol.">
        <title>Genome expansion and lineage-specific genetic innovations in the forest pathogenic fungi Armillaria.</title>
        <authorList>
            <person name="Sipos G."/>
            <person name="Prasanna A.N."/>
            <person name="Walter M.C."/>
            <person name="O'Connor E."/>
            <person name="Balint B."/>
            <person name="Krizsan K."/>
            <person name="Kiss B."/>
            <person name="Hess J."/>
            <person name="Varga T."/>
            <person name="Slot J."/>
            <person name="Riley R."/>
            <person name="Boka B."/>
            <person name="Rigling D."/>
            <person name="Barry K."/>
            <person name="Lee J."/>
            <person name="Mihaltcheva S."/>
            <person name="LaButti K."/>
            <person name="Lipzen A."/>
            <person name="Waldron R."/>
            <person name="Moloney N.M."/>
            <person name="Sperisen C."/>
            <person name="Kredics L."/>
            <person name="Vagvoelgyi C."/>
            <person name="Patrignani A."/>
            <person name="Fitzpatrick D."/>
            <person name="Nagy I."/>
            <person name="Doyle S."/>
            <person name="Anderson J.B."/>
            <person name="Grigoriev I.V."/>
            <person name="Gueldener U."/>
            <person name="Muensterkoetter M."/>
            <person name="Nagy L.G."/>
        </authorList>
    </citation>
    <scope>NUCLEOTIDE SEQUENCE [LARGE SCALE GENOMIC DNA]</scope>
    <source>
        <strain evidence="2">C18/9</strain>
    </source>
</reference>
<evidence type="ECO:0000313" key="2">
    <source>
        <dbReference type="Proteomes" id="UP000219338"/>
    </source>
</evidence>
<proteinExistence type="predicted"/>
<accession>A0A284SCQ1</accession>
<name>A0A284SCQ1_ARMOS</name>
<dbReference type="Proteomes" id="UP000219338">
    <property type="component" value="Unassembled WGS sequence"/>
</dbReference>